<dbReference type="EMBL" id="BAABKZ010000001">
    <property type="protein sequence ID" value="GAA5090097.1"/>
    <property type="molecule type" value="Genomic_DNA"/>
</dbReference>
<evidence type="ECO:0000313" key="4">
    <source>
        <dbReference type="Proteomes" id="UP001501407"/>
    </source>
</evidence>
<dbReference type="SUPFAM" id="SSF52799">
    <property type="entry name" value="(Phosphotyrosine protein) phosphatases II"/>
    <property type="match status" value="1"/>
</dbReference>
<sequence length="254" mass="27276">MTTADETLAEAPVRLHTVPGVYNLRDTGGYHAAAGTTRWGKLFRSDALHRIDAAGRARLTELGIAHIVDLRGTDERRTAPSLLDGLDARVHHLPVFDDAAPAVQAGVPIGLAPIYDHMVDERGAHLVAAIRVIADAADDEAVLVHCTAGKDRTGLVVAFALRAVGVDRDEVVADYAQTSDNLRGEWADAMLRTFQDRGHHLTPEIVELVTASPAPIMTALLDRIEREHGSVAAYLRAQGLTAAELERLTGALID</sequence>
<keyword evidence="4" id="KW-1185">Reference proteome</keyword>
<evidence type="ECO:0000256" key="1">
    <source>
        <dbReference type="ARBA" id="ARBA00009580"/>
    </source>
</evidence>
<feature type="domain" description="Tyrosine specific protein phosphatases" evidence="2">
    <location>
        <begin position="124"/>
        <end position="197"/>
    </location>
</feature>
<evidence type="ECO:0000313" key="3">
    <source>
        <dbReference type="EMBL" id="GAA5090097.1"/>
    </source>
</evidence>
<evidence type="ECO:0000259" key="2">
    <source>
        <dbReference type="PROSITE" id="PS50056"/>
    </source>
</evidence>
<dbReference type="InterPro" id="IPR016130">
    <property type="entry name" value="Tyr_Pase_AS"/>
</dbReference>
<dbReference type="InterPro" id="IPR026893">
    <property type="entry name" value="Tyr/Ser_Pase_IphP-type"/>
</dbReference>
<dbReference type="PROSITE" id="PS50056">
    <property type="entry name" value="TYR_PHOSPHATASE_2"/>
    <property type="match status" value="1"/>
</dbReference>
<dbReference type="Proteomes" id="UP001501407">
    <property type="component" value="Unassembled WGS sequence"/>
</dbReference>
<accession>A0ABP9M5L0</accession>
<protein>
    <recommendedName>
        <fullName evidence="2">Tyrosine specific protein phosphatases domain-containing protein</fullName>
    </recommendedName>
</protein>
<dbReference type="InterPro" id="IPR000387">
    <property type="entry name" value="Tyr_Pase_dom"/>
</dbReference>
<dbReference type="Gene3D" id="3.90.190.10">
    <property type="entry name" value="Protein tyrosine phosphatase superfamily"/>
    <property type="match status" value="1"/>
</dbReference>
<gene>
    <name evidence="3" type="ORF">GCM10025760_15150</name>
</gene>
<dbReference type="PANTHER" id="PTHR31126:SF1">
    <property type="entry name" value="TYROSINE SPECIFIC PROTEIN PHOSPHATASES DOMAIN-CONTAINING PROTEIN"/>
    <property type="match status" value="1"/>
</dbReference>
<organism evidence="3 4">
    <name type="scientific">Microbacterium yannicii</name>
    <dbReference type="NCBI Taxonomy" id="671622"/>
    <lineage>
        <taxon>Bacteria</taxon>
        <taxon>Bacillati</taxon>
        <taxon>Actinomycetota</taxon>
        <taxon>Actinomycetes</taxon>
        <taxon>Micrococcales</taxon>
        <taxon>Microbacteriaceae</taxon>
        <taxon>Microbacterium</taxon>
    </lineage>
</organism>
<dbReference type="InterPro" id="IPR029021">
    <property type="entry name" value="Prot-tyrosine_phosphatase-like"/>
</dbReference>
<comment type="caution">
    <text evidence="3">The sequence shown here is derived from an EMBL/GenBank/DDBJ whole genome shotgun (WGS) entry which is preliminary data.</text>
</comment>
<dbReference type="Pfam" id="PF13350">
    <property type="entry name" value="Y_phosphatase3"/>
    <property type="match status" value="1"/>
</dbReference>
<reference evidence="4" key="1">
    <citation type="journal article" date="2019" name="Int. J. Syst. Evol. Microbiol.">
        <title>The Global Catalogue of Microorganisms (GCM) 10K type strain sequencing project: providing services to taxonomists for standard genome sequencing and annotation.</title>
        <authorList>
            <consortium name="The Broad Institute Genomics Platform"/>
            <consortium name="The Broad Institute Genome Sequencing Center for Infectious Disease"/>
            <person name="Wu L."/>
            <person name="Ma J."/>
        </authorList>
    </citation>
    <scope>NUCLEOTIDE SEQUENCE [LARGE SCALE GENOMIC DNA]</scope>
    <source>
        <strain evidence="4">JCM 18959</strain>
    </source>
</reference>
<name>A0ABP9M5L0_9MICO</name>
<dbReference type="RefSeq" id="WP_194413289.1">
    <property type="nucleotide sequence ID" value="NZ_BAABKZ010000001.1"/>
</dbReference>
<dbReference type="PANTHER" id="PTHR31126">
    <property type="entry name" value="TYROSINE-PROTEIN PHOSPHATASE"/>
    <property type="match status" value="1"/>
</dbReference>
<proteinExistence type="inferred from homology"/>
<comment type="similarity">
    <text evidence="1">Belongs to the protein-tyrosine phosphatase family.</text>
</comment>
<dbReference type="PROSITE" id="PS00383">
    <property type="entry name" value="TYR_PHOSPHATASE_1"/>
    <property type="match status" value="1"/>
</dbReference>